<reference evidence="2 3" key="1">
    <citation type="submission" date="2019-01" db="EMBL/GenBank/DDBJ databases">
        <title>Genome sequences of marine Pseudoalteromonas species.</title>
        <authorList>
            <person name="Boraston A.B."/>
            <person name="Hehemann J.-H."/>
            <person name="Vickers C.J."/>
            <person name="Salama-Alber O."/>
            <person name="Abe K."/>
            <person name="Hettle A.J."/>
        </authorList>
    </citation>
    <scope>NUCLEOTIDE SEQUENCE [LARGE SCALE GENOMIC DNA]</scope>
    <source>
        <strain evidence="2 3">PS42</strain>
    </source>
</reference>
<dbReference type="AlphaFoldDB" id="A0AB73BIH9"/>
<keyword evidence="1" id="KW-0732">Signal</keyword>
<feature type="signal peptide" evidence="1">
    <location>
        <begin position="1"/>
        <end position="23"/>
    </location>
</feature>
<dbReference type="RefSeq" id="WP_149613886.1">
    <property type="nucleotide sequence ID" value="NZ_SEUK01000045.1"/>
</dbReference>
<dbReference type="Proteomes" id="UP000324162">
    <property type="component" value="Unassembled WGS sequence"/>
</dbReference>
<dbReference type="SUPFAM" id="SSF48452">
    <property type="entry name" value="TPR-like"/>
    <property type="match status" value="1"/>
</dbReference>
<evidence type="ECO:0000313" key="2">
    <source>
        <dbReference type="EMBL" id="KAA1162045.1"/>
    </source>
</evidence>
<comment type="caution">
    <text evidence="2">The sequence shown here is derived from an EMBL/GenBank/DDBJ whole genome shotgun (WGS) entry which is preliminary data.</text>
</comment>
<feature type="chain" id="PRO_5044493742" evidence="1">
    <location>
        <begin position="24"/>
        <end position="441"/>
    </location>
</feature>
<gene>
    <name evidence="2" type="ORF">EU508_06445</name>
</gene>
<proteinExistence type="predicted"/>
<dbReference type="InterPro" id="IPR011990">
    <property type="entry name" value="TPR-like_helical_dom_sf"/>
</dbReference>
<dbReference type="SUPFAM" id="SSF56935">
    <property type="entry name" value="Porins"/>
    <property type="match status" value="1"/>
</dbReference>
<dbReference type="Pfam" id="PF11059">
    <property type="entry name" value="DUF2860"/>
    <property type="match status" value="1"/>
</dbReference>
<organism evidence="2 3">
    <name type="scientific">Pseudoalteromonas fuliginea</name>
    <dbReference type="NCBI Taxonomy" id="1872678"/>
    <lineage>
        <taxon>Bacteria</taxon>
        <taxon>Pseudomonadati</taxon>
        <taxon>Pseudomonadota</taxon>
        <taxon>Gammaproteobacteria</taxon>
        <taxon>Alteromonadales</taxon>
        <taxon>Pseudoalteromonadaceae</taxon>
        <taxon>Pseudoalteromonas</taxon>
    </lineage>
</organism>
<accession>A0AB73BIH9</accession>
<dbReference type="Gene3D" id="1.25.40.10">
    <property type="entry name" value="Tetratricopeptide repeat domain"/>
    <property type="match status" value="1"/>
</dbReference>
<name>A0AB73BIH9_9GAMM</name>
<evidence type="ECO:0000313" key="3">
    <source>
        <dbReference type="Proteomes" id="UP000324162"/>
    </source>
</evidence>
<sequence>MIKQALAHLLCGFLTVVSVSALAKNDESYAKLLTELQQLISDHKFQQAYKKSHIENQYLGEPAFDFLLGISALKTNQPATAVFAFERVVEASPQWYEARLHLVRAYLMVKNLPAADTQALILINAANTPKNIKTSAQSLLDAAIVEQQRAGRSYTQNIQLAFGVDDNVNAGTTENTIIIPNLGEFLLSPDSKSTDDNYMQLNYRGSYSHPLDQQSLLTLSVNTAWYKFEALEQYDRVNTHINAAYKHKQDKLSWYVQAGVTPLILDGELYRTESSLVTGADFKLSKKSRLFGAVSFGVMNNKLDEKLDNTFIALNAGTSYVSQRWFQSVSINIKTENADVPAGKSNSRNILGMYYQANSQLAEHWQLLTLAGYQWIDYQDEHPLFLKDREDNLLMLTSTIRYLINDDLAIQLAANYQDKTSNISLFEYDRLDINLSVSYSF</sequence>
<protein>
    <submittedName>
        <fullName evidence="2">DUF560 domain-containing protein</fullName>
    </submittedName>
</protein>
<dbReference type="InterPro" id="IPR016896">
    <property type="entry name" value="DUF2860"/>
</dbReference>
<evidence type="ECO:0000256" key="1">
    <source>
        <dbReference type="SAM" id="SignalP"/>
    </source>
</evidence>
<dbReference type="EMBL" id="SEUK01000045">
    <property type="protein sequence ID" value="KAA1162045.1"/>
    <property type="molecule type" value="Genomic_DNA"/>
</dbReference>